<evidence type="ECO:0000256" key="6">
    <source>
        <dbReference type="SAM" id="Phobius"/>
    </source>
</evidence>
<dbReference type="AlphaFoldDB" id="A0A6G9YGM7"/>
<feature type="transmembrane region" description="Helical" evidence="6">
    <location>
        <begin position="156"/>
        <end position="178"/>
    </location>
</feature>
<feature type="transmembrane region" description="Helical" evidence="6">
    <location>
        <begin position="185"/>
        <end position="208"/>
    </location>
</feature>
<evidence type="ECO:0000313" key="9">
    <source>
        <dbReference type="Proteomes" id="UP000503540"/>
    </source>
</evidence>
<dbReference type="InterPro" id="IPR036259">
    <property type="entry name" value="MFS_trans_sf"/>
</dbReference>
<organism evidence="8 9">
    <name type="scientific">Nocardia arthritidis</name>
    <dbReference type="NCBI Taxonomy" id="228602"/>
    <lineage>
        <taxon>Bacteria</taxon>
        <taxon>Bacillati</taxon>
        <taxon>Actinomycetota</taxon>
        <taxon>Actinomycetes</taxon>
        <taxon>Mycobacteriales</taxon>
        <taxon>Nocardiaceae</taxon>
        <taxon>Nocardia</taxon>
    </lineage>
</organism>
<feature type="transmembrane region" description="Helical" evidence="6">
    <location>
        <begin position="508"/>
        <end position="528"/>
    </location>
</feature>
<feature type="transmembrane region" description="Helical" evidence="6">
    <location>
        <begin position="214"/>
        <end position="231"/>
    </location>
</feature>
<evidence type="ECO:0000313" key="8">
    <source>
        <dbReference type="EMBL" id="QIS12445.1"/>
    </source>
</evidence>
<keyword evidence="9" id="KW-1185">Reference proteome</keyword>
<dbReference type="InterPro" id="IPR011701">
    <property type="entry name" value="MFS"/>
</dbReference>
<dbReference type="GO" id="GO:0022857">
    <property type="term" value="F:transmembrane transporter activity"/>
    <property type="evidence" value="ECO:0007669"/>
    <property type="project" value="InterPro"/>
</dbReference>
<evidence type="ECO:0000256" key="3">
    <source>
        <dbReference type="ARBA" id="ARBA00022989"/>
    </source>
</evidence>
<keyword evidence="3 6" id="KW-1133">Transmembrane helix</keyword>
<dbReference type="Gene3D" id="1.20.1250.20">
    <property type="entry name" value="MFS general substrate transporter like domains"/>
    <property type="match status" value="1"/>
</dbReference>
<protein>
    <submittedName>
        <fullName evidence="8">MFS transporter</fullName>
    </submittedName>
</protein>
<keyword evidence="4 6" id="KW-0472">Membrane</keyword>
<feature type="transmembrane region" description="Helical" evidence="6">
    <location>
        <begin position="479"/>
        <end position="502"/>
    </location>
</feature>
<dbReference type="InterPro" id="IPR020846">
    <property type="entry name" value="MFS_dom"/>
</dbReference>
<feature type="transmembrane region" description="Helical" evidence="6">
    <location>
        <begin position="346"/>
        <end position="367"/>
    </location>
</feature>
<evidence type="ECO:0000256" key="2">
    <source>
        <dbReference type="ARBA" id="ARBA00022692"/>
    </source>
</evidence>
<dbReference type="KEGG" id="nah:F5544_22920"/>
<evidence type="ECO:0000256" key="5">
    <source>
        <dbReference type="SAM" id="MobiDB-lite"/>
    </source>
</evidence>
<keyword evidence="2 6" id="KW-0812">Transmembrane</keyword>
<dbReference type="PROSITE" id="PS50850">
    <property type="entry name" value="MFS"/>
    <property type="match status" value="1"/>
</dbReference>
<dbReference type="SUPFAM" id="SSF103473">
    <property type="entry name" value="MFS general substrate transporter"/>
    <property type="match status" value="1"/>
</dbReference>
<dbReference type="EMBL" id="CP046172">
    <property type="protein sequence ID" value="QIS12445.1"/>
    <property type="molecule type" value="Genomic_DNA"/>
</dbReference>
<dbReference type="GO" id="GO:0005886">
    <property type="term" value="C:plasma membrane"/>
    <property type="evidence" value="ECO:0007669"/>
    <property type="project" value="UniProtKB-SubCell"/>
</dbReference>
<feature type="transmembrane region" description="Helical" evidence="6">
    <location>
        <begin position="387"/>
        <end position="409"/>
    </location>
</feature>
<accession>A0A6G9YGM7</accession>
<dbReference type="Pfam" id="PF07690">
    <property type="entry name" value="MFS_1"/>
    <property type="match status" value="1"/>
</dbReference>
<feature type="transmembrane region" description="Helical" evidence="6">
    <location>
        <begin position="24"/>
        <end position="43"/>
    </location>
</feature>
<feature type="transmembrane region" description="Helical" evidence="6">
    <location>
        <begin position="275"/>
        <end position="294"/>
    </location>
</feature>
<feature type="transmembrane region" description="Helical" evidence="6">
    <location>
        <begin position="445"/>
        <end position="467"/>
    </location>
</feature>
<dbReference type="RefSeq" id="WP_167475132.1">
    <property type="nucleotide sequence ID" value="NZ_CP046172.1"/>
</dbReference>
<feature type="region of interest" description="Disordered" evidence="5">
    <location>
        <begin position="1"/>
        <end position="20"/>
    </location>
</feature>
<dbReference type="Proteomes" id="UP000503540">
    <property type="component" value="Chromosome"/>
</dbReference>
<evidence type="ECO:0000256" key="4">
    <source>
        <dbReference type="ARBA" id="ARBA00023136"/>
    </source>
</evidence>
<gene>
    <name evidence="8" type="ORF">F5544_22920</name>
</gene>
<dbReference type="PANTHER" id="PTHR24064">
    <property type="entry name" value="SOLUTE CARRIER FAMILY 22 MEMBER"/>
    <property type="match status" value="1"/>
</dbReference>
<feature type="transmembrane region" description="Helical" evidence="6">
    <location>
        <begin position="416"/>
        <end position="433"/>
    </location>
</feature>
<sequence>MERIDSPVEPENPPDTAATTARPMAFRLGLGLTVLGVALHIPMFLESREMQYHLAGMPMTPEMMIGMVLLFLGVGISIYGLVPHETAAHRPHRRISIEPLDDTPIRPAHITLLLALAAAVTIDVMKPVALAFTAPGAAAEYGLKGPLNPHAAALPIALYPLSGITGTMIGAFIWGWLGDRIGRRACILLAGIVFIATSTCGAMPAYWLNLVTCFAMGLAVGGMLPITFALLSETVPRRHRGWMMILIGSDIAGAYIIVSWLASTWAAPDRFGWRLLWLIGLPTGLALFVLNRWIPESPRFLLRMNRAGEAAAVLRRYGAEIIEADTRPDAEDTVRNSSWQLLRKPFLGLSVAVALLALGVGTTQYGFQQWMPSNLQRLGLSEVAASSVLRNAAILGFPLSVPVALLYGFWSSKKTVILMVAAITVALSAFVALGDRVGDNRVLLYVLLVIPVWGINTLNATLAAFTAEVYPTVVRARGSGFSAGATKAGGVFILAAAVAAIAEPSIRLTAAVGVLPLGLAVLALAAYGPETRHRHLERITAAQLRIESAA</sequence>
<feature type="transmembrane region" description="Helical" evidence="6">
    <location>
        <begin position="243"/>
        <end position="263"/>
    </location>
</feature>
<feature type="transmembrane region" description="Helical" evidence="6">
    <location>
        <begin position="63"/>
        <end position="82"/>
    </location>
</feature>
<feature type="domain" description="Major facilitator superfamily (MFS) profile" evidence="7">
    <location>
        <begin position="112"/>
        <end position="532"/>
    </location>
</feature>
<name>A0A6G9YGM7_9NOCA</name>
<comment type="subcellular location">
    <subcellularLocation>
        <location evidence="1">Cell membrane</location>
        <topology evidence="1">Multi-pass membrane protein</topology>
    </subcellularLocation>
</comment>
<proteinExistence type="predicted"/>
<evidence type="ECO:0000259" key="7">
    <source>
        <dbReference type="PROSITE" id="PS50850"/>
    </source>
</evidence>
<evidence type="ECO:0000256" key="1">
    <source>
        <dbReference type="ARBA" id="ARBA00004651"/>
    </source>
</evidence>
<reference evidence="8 9" key="1">
    <citation type="journal article" date="2019" name="ACS Chem. Biol.">
        <title>Identification and Mobilization of a Cryptic Antibiotic Biosynthesis Gene Locus from a Human-Pathogenic Nocardia Isolate.</title>
        <authorList>
            <person name="Herisse M."/>
            <person name="Ishida K."/>
            <person name="Porter J.L."/>
            <person name="Howden B."/>
            <person name="Hertweck C."/>
            <person name="Stinear T.P."/>
            <person name="Pidot S.J."/>
        </authorList>
    </citation>
    <scope>NUCLEOTIDE SEQUENCE [LARGE SCALE GENOMIC DNA]</scope>
    <source>
        <strain evidence="8 9">AUSMDU00012717</strain>
    </source>
</reference>